<dbReference type="CDD" id="cd16012">
    <property type="entry name" value="ALP"/>
    <property type="match status" value="1"/>
</dbReference>
<evidence type="ECO:0000256" key="10">
    <source>
        <dbReference type="SAM" id="SignalP"/>
    </source>
</evidence>
<dbReference type="PROSITE" id="PS00123">
    <property type="entry name" value="ALKALINE_PHOSPHATASE"/>
    <property type="match status" value="1"/>
</dbReference>
<evidence type="ECO:0000256" key="8">
    <source>
        <dbReference type="ARBA" id="ARBA00022842"/>
    </source>
</evidence>
<keyword evidence="6 11" id="KW-0378">Hydrolase</keyword>
<dbReference type="PRINTS" id="PR00113">
    <property type="entry name" value="ALKPHPHTASE"/>
</dbReference>
<reference evidence="11 12" key="1">
    <citation type="submission" date="2023-11" db="EMBL/GenBank/DDBJ databases">
        <title>Gilvimarinus fulvus sp. nov., isolated from the surface of Kelp.</title>
        <authorList>
            <person name="Sun Y.Y."/>
            <person name="Gong Y."/>
            <person name="Du Z.J."/>
        </authorList>
    </citation>
    <scope>NUCLEOTIDE SEQUENCE [LARGE SCALE GENOMIC DNA]</scope>
    <source>
        <strain evidence="11 12">SDUM040013</strain>
    </source>
</reference>
<evidence type="ECO:0000256" key="5">
    <source>
        <dbReference type="ARBA" id="ARBA00022723"/>
    </source>
</evidence>
<feature type="signal peptide" evidence="10">
    <location>
        <begin position="1"/>
        <end position="18"/>
    </location>
</feature>
<evidence type="ECO:0000256" key="6">
    <source>
        <dbReference type="ARBA" id="ARBA00022801"/>
    </source>
</evidence>
<keyword evidence="4" id="KW-0597">Phosphoprotein</keyword>
<name>A0ABU4RV82_9GAMM</name>
<evidence type="ECO:0000256" key="2">
    <source>
        <dbReference type="ARBA" id="ARBA00001947"/>
    </source>
</evidence>
<keyword evidence="5" id="KW-0479">Metal-binding</keyword>
<feature type="chain" id="PRO_5045253864" evidence="10">
    <location>
        <begin position="19"/>
        <end position="438"/>
    </location>
</feature>
<dbReference type="PANTHER" id="PTHR11596">
    <property type="entry name" value="ALKALINE PHOSPHATASE"/>
    <property type="match status" value="1"/>
</dbReference>
<evidence type="ECO:0000256" key="3">
    <source>
        <dbReference type="ARBA" id="ARBA00005984"/>
    </source>
</evidence>
<comment type="caution">
    <text evidence="11">The sequence shown here is derived from an EMBL/GenBank/DDBJ whole genome shotgun (WGS) entry which is preliminary data.</text>
</comment>
<dbReference type="PANTHER" id="PTHR11596:SF5">
    <property type="entry name" value="ALKALINE PHOSPHATASE"/>
    <property type="match status" value="1"/>
</dbReference>
<evidence type="ECO:0000256" key="1">
    <source>
        <dbReference type="ARBA" id="ARBA00001946"/>
    </source>
</evidence>
<evidence type="ECO:0000256" key="9">
    <source>
        <dbReference type="RuleBase" id="RU003946"/>
    </source>
</evidence>
<proteinExistence type="inferred from homology"/>
<dbReference type="Proteomes" id="UP001273505">
    <property type="component" value="Unassembled WGS sequence"/>
</dbReference>
<dbReference type="Pfam" id="PF00245">
    <property type="entry name" value="Alk_phosphatase"/>
    <property type="match status" value="1"/>
</dbReference>
<dbReference type="InterPro" id="IPR001952">
    <property type="entry name" value="Alkaline_phosphatase"/>
</dbReference>
<keyword evidence="10" id="KW-0732">Signal</keyword>
<organism evidence="11 12">
    <name type="scientific">Gilvimarinus gilvus</name>
    <dbReference type="NCBI Taxonomy" id="3058038"/>
    <lineage>
        <taxon>Bacteria</taxon>
        <taxon>Pseudomonadati</taxon>
        <taxon>Pseudomonadota</taxon>
        <taxon>Gammaproteobacteria</taxon>
        <taxon>Cellvibrionales</taxon>
        <taxon>Cellvibrionaceae</taxon>
        <taxon>Gilvimarinus</taxon>
    </lineage>
</organism>
<dbReference type="SUPFAM" id="SSF53649">
    <property type="entry name" value="Alkaline phosphatase-like"/>
    <property type="match status" value="1"/>
</dbReference>
<gene>
    <name evidence="11" type="ORF">SCD92_02345</name>
</gene>
<sequence length="438" mass="47739">MKTLVALALLIGAVGAWADKPKNIIFVIGDGMGMEYLTAYRHYSDNPATPELDSTWFDQHLLGTVSTHPIDITDVTDSASSATAMAAGVKTYNGAIGVNANREPVETLLERAKKRGYQTAMVATSQINHATPASFSAHVESRNQYDDIADQYLDRRFNGKPWVDILIGGGRKYFEREERNLVHEFQSLGYQYADNFDELNDLTSSPALALLADKGLPFAIDEKPHNRLEVMTQKALELLSPDRPFFLLVEASQIDWCGHANDIACAMAEMTDTEMTLKFISEYVAKRPNTLVVVTADHSTGGLSMGADRQYLWRAEVVRNIQASSGVIAQALIDSGDAWQGRWQELTGIPLNEKAIEVGQNLLGVVANAATTKERNEAVSQLEQAVRHGIDLASVTGWTTGGHTGGDVAVMALGPGAESFAGHQDNTDLAKKLFEVLQ</sequence>
<dbReference type="Gene3D" id="3.40.720.10">
    <property type="entry name" value="Alkaline Phosphatase, subunit A"/>
    <property type="match status" value="1"/>
</dbReference>
<keyword evidence="7" id="KW-0862">Zinc</keyword>
<dbReference type="InterPro" id="IPR017850">
    <property type="entry name" value="Alkaline_phosphatase_core_sf"/>
</dbReference>
<evidence type="ECO:0000256" key="7">
    <source>
        <dbReference type="ARBA" id="ARBA00022833"/>
    </source>
</evidence>
<dbReference type="GO" id="GO:0004035">
    <property type="term" value="F:alkaline phosphatase activity"/>
    <property type="evidence" value="ECO:0007669"/>
    <property type="project" value="UniProtKB-EC"/>
</dbReference>
<comment type="cofactor">
    <cofactor evidence="2">
        <name>Zn(2+)</name>
        <dbReference type="ChEBI" id="CHEBI:29105"/>
    </cofactor>
</comment>
<accession>A0ABU4RV82</accession>
<evidence type="ECO:0000313" key="12">
    <source>
        <dbReference type="Proteomes" id="UP001273505"/>
    </source>
</evidence>
<dbReference type="RefSeq" id="WP_302723116.1">
    <property type="nucleotide sequence ID" value="NZ_JAULRU010000583.1"/>
</dbReference>
<evidence type="ECO:0000256" key="4">
    <source>
        <dbReference type="ARBA" id="ARBA00022553"/>
    </source>
</evidence>
<keyword evidence="12" id="KW-1185">Reference proteome</keyword>
<dbReference type="EC" id="3.1.3.1" evidence="11"/>
<dbReference type="InterPro" id="IPR018299">
    <property type="entry name" value="Alkaline_phosphatase_AS"/>
</dbReference>
<protein>
    <submittedName>
        <fullName evidence="11">Alkaline phosphatase</fullName>
        <ecNumber evidence="11">3.1.3.1</ecNumber>
    </submittedName>
</protein>
<comment type="similarity">
    <text evidence="3 9">Belongs to the alkaline phosphatase family.</text>
</comment>
<comment type="cofactor">
    <cofactor evidence="1">
        <name>Mg(2+)</name>
        <dbReference type="ChEBI" id="CHEBI:18420"/>
    </cofactor>
</comment>
<evidence type="ECO:0000313" key="11">
    <source>
        <dbReference type="EMBL" id="MDX6848181.1"/>
    </source>
</evidence>
<dbReference type="EMBL" id="JAXAFO010000002">
    <property type="protein sequence ID" value="MDX6848181.1"/>
    <property type="molecule type" value="Genomic_DNA"/>
</dbReference>
<dbReference type="Gene3D" id="1.10.60.40">
    <property type="match status" value="1"/>
</dbReference>
<dbReference type="SMART" id="SM00098">
    <property type="entry name" value="alkPPc"/>
    <property type="match status" value="1"/>
</dbReference>
<keyword evidence="8" id="KW-0460">Magnesium</keyword>